<dbReference type="Gene3D" id="3.30.70.330">
    <property type="match status" value="1"/>
</dbReference>
<evidence type="ECO:0000256" key="1">
    <source>
        <dbReference type="PROSITE-ProRule" id="PRU00176"/>
    </source>
</evidence>
<protein>
    <recommendedName>
        <fullName evidence="3">RRM domain-containing protein</fullName>
    </recommendedName>
</protein>
<feature type="region of interest" description="Disordered" evidence="2">
    <location>
        <begin position="251"/>
        <end position="397"/>
    </location>
</feature>
<dbReference type="GO" id="GO:0003723">
    <property type="term" value="F:RNA binding"/>
    <property type="evidence" value="ECO:0007669"/>
    <property type="project" value="UniProtKB-UniRule"/>
</dbReference>
<sequence>MVLFSRHYRSIHHSNRFEPPFQPTFLSDSESATVADEISHSFACSSLSMLQSITSCMRSSSGPLKLFIGNIGDNNKSDLSRVFSKYGEISTIYVDEKKNFAFVEFTSVSDGERALHDINHKTVNGSRLRVEYAKSDKVSRDARRPNSRERSPTSTLYNHLQVTANRLPPIDSIRQNYYQNHPLAMMPASAMSRGRSLTPPSFKQNARISSMSHLRSQEFYPPYYPHHPSVYTDPAYYRAYADPYLIQRLPPPPPGAFLRSTSPSSSRAHRHMYPSADYDRYPSVSSHKRVLRRSRSRSRRRNSPTRKGRSSRERKRKRRTSSSSSPKHQRDRGPQTPPSTHRTKRRSRSDSNTVASTSEKKSRSTSSSSSEDDKQSDSRRPQNNGSDRKHSKRKTRE</sequence>
<comment type="caution">
    <text evidence="4">The sequence shown here is derived from an EMBL/GenBank/DDBJ whole genome shotgun (WGS) entry which is preliminary data.</text>
</comment>
<dbReference type="PROSITE" id="PS50102">
    <property type="entry name" value="RRM"/>
    <property type="match status" value="1"/>
</dbReference>
<dbReference type="SUPFAM" id="SSF54928">
    <property type="entry name" value="RNA-binding domain, RBD"/>
    <property type="match status" value="1"/>
</dbReference>
<proteinExistence type="predicted"/>
<dbReference type="InterPro" id="IPR000504">
    <property type="entry name" value="RRM_dom"/>
</dbReference>
<feature type="domain" description="RRM" evidence="3">
    <location>
        <begin position="64"/>
        <end position="135"/>
    </location>
</feature>
<dbReference type="InterPro" id="IPR012677">
    <property type="entry name" value="Nucleotide-bd_a/b_plait_sf"/>
</dbReference>
<dbReference type="PANTHER" id="PTHR48034">
    <property type="entry name" value="TRANSFORMER-2 SEX-DETERMINING PROTEIN-RELATED"/>
    <property type="match status" value="1"/>
</dbReference>
<accession>A0A813WP41</accession>
<feature type="compositionally biased region" description="Basic and acidic residues" evidence="2">
    <location>
        <begin position="134"/>
        <end position="151"/>
    </location>
</feature>
<dbReference type="Proteomes" id="UP000663852">
    <property type="component" value="Unassembled WGS sequence"/>
</dbReference>
<gene>
    <name evidence="4" type="ORF">EDS130_LOCUS7695</name>
</gene>
<dbReference type="Pfam" id="PF00076">
    <property type="entry name" value="RRM_1"/>
    <property type="match status" value="1"/>
</dbReference>
<dbReference type="CDD" id="cd00590">
    <property type="entry name" value="RRM_SF"/>
    <property type="match status" value="1"/>
</dbReference>
<dbReference type="InterPro" id="IPR035979">
    <property type="entry name" value="RBD_domain_sf"/>
</dbReference>
<evidence type="ECO:0000259" key="3">
    <source>
        <dbReference type="PROSITE" id="PS50102"/>
    </source>
</evidence>
<feature type="compositionally biased region" description="Basic residues" evidence="2">
    <location>
        <begin position="286"/>
        <end position="320"/>
    </location>
</feature>
<evidence type="ECO:0000313" key="5">
    <source>
        <dbReference type="Proteomes" id="UP000663852"/>
    </source>
</evidence>
<dbReference type="OrthoDB" id="6159137at2759"/>
<name>A0A813WP41_ADIRI</name>
<evidence type="ECO:0000256" key="2">
    <source>
        <dbReference type="SAM" id="MobiDB-lite"/>
    </source>
</evidence>
<dbReference type="AlphaFoldDB" id="A0A813WP41"/>
<reference evidence="4" key="1">
    <citation type="submission" date="2021-02" db="EMBL/GenBank/DDBJ databases">
        <authorList>
            <person name="Nowell W R."/>
        </authorList>
    </citation>
    <scope>NUCLEOTIDE SEQUENCE</scope>
</reference>
<feature type="compositionally biased region" description="Basic and acidic residues" evidence="2">
    <location>
        <begin position="371"/>
        <end position="380"/>
    </location>
</feature>
<evidence type="ECO:0000313" key="4">
    <source>
        <dbReference type="EMBL" id="CAF0858641.1"/>
    </source>
</evidence>
<dbReference type="EMBL" id="CAJNOJ010000023">
    <property type="protein sequence ID" value="CAF0858641.1"/>
    <property type="molecule type" value="Genomic_DNA"/>
</dbReference>
<feature type="region of interest" description="Disordered" evidence="2">
    <location>
        <begin position="134"/>
        <end position="155"/>
    </location>
</feature>
<keyword evidence="1" id="KW-0694">RNA-binding</keyword>
<dbReference type="InterPro" id="IPR050441">
    <property type="entry name" value="RBM"/>
</dbReference>
<organism evidence="4 5">
    <name type="scientific">Adineta ricciae</name>
    <name type="common">Rotifer</name>
    <dbReference type="NCBI Taxonomy" id="249248"/>
    <lineage>
        <taxon>Eukaryota</taxon>
        <taxon>Metazoa</taxon>
        <taxon>Spiralia</taxon>
        <taxon>Gnathifera</taxon>
        <taxon>Rotifera</taxon>
        <taxon>Eurotatoria</taxon>
        <taxon>Bdelloidea</taxon>
        <taxon>Adinetida</taxon>
        <taxon>Adinetidae</taxon>
        <taxon>Adineta</taxon>
    </lineage>
</organism>
<dbReference type="SMART" id="SM00360">
    <property type="entry name" value="RRM"/>
    <property type="match status" value="1"/>
</dbReference>